<dbReference type="EMBL" id="MCOG01000115">
    <property type="protein sequence ID" value="ORY43904.1"/>
    <property type="molecule type" value="Genomic_DNA"/>
</dbReference>
<dbReference type="Pfam" id="PF12146">
    <property type="entry name" value="Hydrolase_4"/>
    <property type="match status" value="1"/>
</dbReference>
<dbReference type="Gene3D" id="3.40.50.1820">
    <property type="entry name" value="alpha/beta hydrolase"/>
    <property type="match status" value="1"/>
</dbReference>
<evidence type="ECO:0000259" key="1">
    <source>
        <dbReference type="Pfam" id="PF12146"/>
    </source>
</evidence>
<protein>
    <recommendedName>
        <fullName evidence="1">Serine aminopeptidase S33 domain-containing protein</fullName>
    </recommendedName>
</protein>
<dbReference type="Proteomes" id="UP000193920">
    <property type="component" value="Unassembled WGS sequence"/>
</dbReference>
<accession>A0A1Y2CAM2</accession>
<dbReference type="InterPro" id="IPR022742">
    <property type="entry name" value="Hydrolase_4"/>
</dbReference>
<dbReference type="OrthoDB" id="2498029at2759"/>
<dbReference type="AlphaFoldDB" id="A0A1Y2CAM2"/>
<feature type="domain" description="Serine aminopeptidase S33" evidence="1">
    <location>
        <begin position="25"/>
        <end position="116"/>
    </location>
</feature>
<organism evidence="2 3">
    <name type="scientific">Neocallimastix californiae</name>
    <dbReference type="NCBI Taxonomy" id="1754190"/>
    <lineage>
        <taxon>Eukaryota</taxon>
        <taxon>Fungi</taxon>
        <taxon>Fungi incertae sedis</taxon>
        <taxon>Chytridiomycota</taxon>
        <taxon>Chytridiomycota incertae sedis</taxon>
        <taxon>Neocallimastigomycetes</taxon>
        <taxon>Neocallimastigales</taxon>
        <taxon>Neocallimastigaceae</taxon>
        <taxon>Neocallimastix</taxon>
    </lineage>
</organism>
<gene>
    <name evidence="2" type="ORF">LY90DRAFT_703687</name>
</gene>
<proteinExistence type="predicted"/>
<comment type="caution">
    <text evidence="2">The sequence shown here is derived from an EMBL/GenBank/DDBJ whole genome shotgun (WGS) entry which is preliminary data.</text>
</comment>
<dbReference type="SUPFAM" id="SSF53474">
    <property type="entry name" value="alpha/beta-Hydrolases"/>
    <property type="match status" value="1"/>
</dbReference>
<dbReference type="STRING" id="1754190.A0A1Y2CAM2"/>
<keyword evidence="3" id="KW-1185">Reference proteome</keyword>
<name>A0A1Y2CAM2_9FUNG</name>
<sequence length="191" mass="22372">MFDYPIQLTTIKELIDGISELLKSLNEKVWLVGQSLGGIISQVFAKYHPDQVEGMILSNTCSLPKDMKPESKQCLMKMLKAQKTFKTILRFIPFSMVRLLIKQSLKKMAKDSYTEEQKSVFKDFYELTDKQLTKEFEIHMEDLLIDLEHHMEMVPEDFKKWDDKGGHLALVVECEKYIQVVSDYINKKERV</sequence>
<evidence type="ECO:0000313" key="3">
    <source>
        <dbReference type="Proteomes" id="UP000193920"/>
    </source>
</evidence>
<dbReference type="InterPro" id="IPR029058">
    <property type="entry name" value="AB_hydrolase_fold"/>
</dbReference>
<reference evidence="2 3" key="1">
    <citation type="submission" date="2016-08" db="EMBL/GenBank/DDBJ databases">
        <title>A Parts List for Fungal Cellulosomes Revealed by Comparative Genomics.</title>
        <authorList>
            <consortium name="DOE Joint Genome Institute"/>
            <person name="Haitjema C.H."/>
            <person name="Gilmore S.P."/>
            <person name="Henske J.K."/>
            <person name="Solomon K.V."/>
            <person name="De Groot R."/>
            <person name="Kuo A."/>
            <person name="Mondo S.J."/>
            <person name="Salamov A.A."/>
            <person name="Labutti K."/>
            <person name="Zhao Z."/>
            <person name="Chiniquy J."/>
            <person name="Barry K."/>
            <person name="Brewer H.M."/>
            <person name="Purvine S.O."/>
            <person name="Wright A.T."/>
            <person name="Boxma B."/>
            <person name="Van Alen T."/>
            <person name="Hackstein J.H."/>
            <person name="Baker S.E."/>
            <person name="Grigoriev I.V."/>
            <person name="O'Malley M.A."/>
        </authorList>
    </citation>
    <scope>NUCLEOTIDE SEQUENCE [LARGE SCALE GENOMIC DNA]</scope>
    <source>
        <strain evidence="2 3">G1</strain>
    </source>
</reference>
<evidence type="ECO:0000313" key="2">
    <source>
        <dbReference type="EMBL" id="ORY43904.1"/>
    </source>
</evidence>